<feature type="compositionally biased region" description="Low complexity" evidence="1">
    <location>
        <begin position="263"/>
        <end position="278"/>
    </location>
</feature>
<feature type="compositionally biased region" description="Polar residues" evidence="1">
    <location>
        <begin position="73"/>
        <end position="93"/>
    </location>
</feature>
<name>A0A0D8XIQ4_DICVI</name>
<accession>A0A0D8XIQ4</accession>
<dbReference type="EMBL" id="KN716469">
    <property type="protein sequence ID" value="KJH44488.1"/>
    <property type="molecule type" value="Genomic_DNA"/>
</dbReference>
<gene>
    <name evidence="2" type="ORF">DICVIV_09496</name>
</gene>
<reference evidence="2 3" key="1">
    <citation type="submission" date="2013-11" db="EMBL/GenBank/DDBJ databases">
        <title>Draft genome of the bovine lungworm Dictyocaulus viviparus.</title>
        <authorList>
            <person name="Mitreva M."/>
        </authorList>
    </citation>
    <scope>NUCLEOTIDE SEQUENCE [LARGE SCALE GENOMIC DNA]</scope>
    <source>
        <strain evidence="2 3">HannoverDv2000</strain>
    </source>
</reference>
<feature type="compositionally biased region" description="Basic and acidic residues" evidence="1">
    <location>
        <begin position="352"/>
        <end position="379"/>
    </location>
</feature>
<feature type="compositionally biased region" description="Basic and acidic residues" evidence="1">
    <location>
        <begin position="412"/>
        <end position="424"/>
    </location>
</feature>
<feature type="compositionally biased region" description="Polar residues" evidence="1">
    <location>
        <begin position="316"/>
        <end position="326"/>
    </location>
</feature>
<proteinExistence type="predicted"/>
<sequence>MADQTADIAPAATESTEQETSPTLETAADQTTIVNQSAPEPVAQPASTTETAPETTELANIDGKDEAGHLETSAVSQEVPTEASNVEQSSPPAETTDEHSVPENDSEATATVEEPECRKIEAVPTCESTPETAPEKQNEEPASADSPINEVEGKVQHVDSETHAEPNVELTNGLETQCESLVTEKNHAESEPAPTSETTVEAAPTSESQSEHAFETTVVPEAPCETNPSPETQPKDASEPDLGAELPSETAPAAELSSEHTSEPASAETPSETAPAAELSSEHTSEPASAETPSETAPATESSSEHASEAALAEVQSGTAPTSETSFGHAPETAPTSEASNESTPLQPAEDAPAKETECLVASHDKPHIESNESLEKRANINHTTETSLEAHSENILESEAKADDTPPTTQPRDEVISTPHEEASPTIDESQDGTTPVSKADTEEHADTISHSVSAPESVQEERVNGDTTSVLGATMHQAAPAAAC</sequence>
<feature type="compositionally biased region" description="Polar residues" evidence="1">
    <location>
        <begin position="169"/>
        <end position="180"/>
    </location>
</feature>
<evidence type="ECO:0000256" key="1">
    <source>
        <dbReference type="SAM" id="MobiDB-lite"/>
    </source>
</evidence>
<feature type="compositionally biased region" description="Polar residues" evidence="1">
    <location>
        <begin position="334"/>
        <end position="346"/>
    </location>
</feature>
<dbReference type="STRING" id="29172.A0A0D8XIQ4"/>
<feature type="compositionally biased region" description="Low complexity" evidence="1">
    <location>
        <begin position="45"/>
        <end position="57"/>
    </location>
</feature>
<organism evidence="2 3">
    <name type="scientific">Dictyocaulus viviparus</name>
    <name type="common">Bovine lungworm</name>
    <dbReference type="NCBI Taxonomy" id="29172"/>
    <lineage>
        <taxon>Eukaryota</taxon>
        <taxon>Metazoa</taxon>
        <taxon>Ecdysozoa</taxon>
        <taxon>Nematoda</taxon>
        <taxon>Chromadorea</taxon>
        <taxon>Rhabditida</taxon>
        <taxon>Rhabditina</taxon>
        <taxon>Rhabditomorpha</taxon>
        <taxon>Strongyloidea</taxon>
        <taxon>Metastrongylidae</taxon>
        <taxon>Dictyocaulus</taxon>
    </lineage>
</organism>
<reference evidence="3" key="2">
    <citation type="journal article" date="2016" name="Sci. Rep.">
        <title>Dictyocaulus viviparus genome, variome and transcriptome elucidate lungworm biology and support future intervention.</title>
        <authorList>
            <person name="McNulty S.N."/>
            <person name="Strube C."/>
            <person name="Rosa B.A."/>
            <person name="Martin J.C."/>
            <person name="Tyagi R."/>
            <person name="Choi Y.J."/>
            <person name="Wang Q."/>
            <person name="Hallsworth Pepin K."/>
            <person name="Zhang X."/>
            <person name="Ozersky P."/>
            <person name="Wilson R.K."/>
            <person name="Sternberg P.W."/>
            <person name="Gasser R.B."/>
            <person name="Mitreva M."/>
        </authorList>
    </citation>
    <scope>NUCLEOTIDE SEQUENCE [LARGE SCALE GENOMIC DNA]</scope>
    <source>
        <strain evidence="3">HannoverDv2000</strain>
    </source>
</reference>
<evidence type="ECO:0000313" key="2">
    <source>
        <dbReference type="EMBL" id="KJH44488.1"/>
    </source>
</evidence>
<feature type="compositionally biased region" description="Basic and acidic residues" evidence="1">
    <location>
        <begin position="151"/>
        <end position="166"/>
    </location>
</feature>
<feature type="compositionally biased region" description="Basic and acidic residues" evidence="1">
    <location>
        <begin position="389"/>
        <end position="405"/>
    </location>
</feature>
<dbReference type="Proteomes" id="UP000053766">
    <property type="component" value="Unassembled WGS sequence"/>
</dbReference>
<protein>
    <submittedName>
        <fullName evidence="2">Uncharacterized protein</fullName>
    </submittedName>
</protein>
<keyword evidence="3" id="KW-1185">Reference proteome</keyword>
<feature type="region of interest" description="Disordered" evidence="1">
    <location>
        <begin position="1"/>
        <end position="473"/>
    </location>
</feature>
<feature type="compositionally biased region" description="Polar residues" evidence="1">
    <location>
        <begin position="13"/>
        <end position="38"/>
    </location>
</feature>
<dbReference type="AlphaFoldDB" id="A0A0D8XIQ4"/>
<feature type="compositionally biased region" description="Low complexity" evidence="1">
    <location>
        <begin position="286"/>
        <end position="302"/>
    </location>
</feature>
<evidence type="ECO:0000313" key="3">
    <source>
        <dbReference type="Proteomes" id="UP000053766"/>
    </source>
</evidence>